<proteinExistence type="predicted"/>
<sequence>MVILVIIKISFMKRINQLLKGLLAVFILFFFIQCSKNSAESNEKIMIVGPQLVDCEGVSPMKCMQVKAKESDNWEYFYGNIQGFNYESGYEYVIKVKVEEVRNPPADGSSQQYTLITQVSKTKK</sequence>
<protein>
    <recommendedName>
        <fullName evidence="1">DUF4377 domain-containing protein</fullName>
    </recommendedName>
</protein>
<reference evidence="3 5" key="2">
    <citation type="submission" date="2019-10" db="EMBL/GenBank/DDBJ databases">
        <authorList>
            <person name="Karimi E."/>
        </authorList>
    </citation>
    <scope>NUCLEOTIDE SEQUENCE [LARGE SCALE GENOMIC DNA]</scope>
    <source>
        <strain evidence="3">Sphingobacterium sp. 8BC</strain>
    </source>
</reference>
<dbReference type="Proteomes" id="UP000251241">
    <property type="component" value="Unassembled WGS sequence"/>
</dbReference>
<evidence type="ECO:0000259" key="1">
    <source>
        <dbReference type="Pfam" id="PF14302"/>
    </source>
</evidence>
<accession>A0A653Y0J6</accession>
<dbReference type="EMBL" id="CABWMV010000003">
    <property type="protein sequence ID" value="VXC35589.1"/>
    <property type="molecule type" value="Genomic_DNA"/>
</dbReference>
<evidence type="ECO:0000313" key="5">
    <source>
        <dbReference type="Proteomes" id="UP000432350"/>
    </source>
</evidence>
<dbReference type="InterPro" id="IPR025485">
    <property type="entry name" value="DUF4377"/>
</dbReference>
<evidence type="ECO:0000313" key="2">
    <source>
        <dbReference type="EMBL" id="SPZ92439.1"/>
    </source>
</evidence>
<dbReference type="EMBL" id="UAUU01000011">
    <property type="protein sequence ID" value="SPZ92439.1"/>
    <property type="molecule type" value="Genomic_DNA"/>
</dbReference>
<dbReference type="Pfam" id="PF14302">
    <property type="entry name" value="DUF4377"/>
    <property type="match status" value="1"/>
</dbReference>
<evidence type="ECO:0000313" key="3">
    <source>
        <dbReference type="EMBL" id="VXC35589.1"/>
    </source>
</evidence>
<organism evidence="2 4">
    <name type="scientific">Sphingobacterium multivorum</name>
    <dbReference type="NCBI Taxonomy" id="28454"/>
    <lineage>
        <taxon>Bacteria</taxon>
        <taxon>Pseudomonadati</taxon>
        <taxon>Bacteroidota</taxon>
        <taxon>Sphingobacteriia</taxon>
        <taxon>Sphingobacteriales</taxon>
        <taxon>Sphingobacteriaceae</taxon>
        <taxon>Sphingobacterium</taxon>
    </lineage>
</organism>
<dbReference type="AlphaFoldDB" id="A0A2X2LGP4"/>
<accession>A0A2X2LGP4</accession>
<name>A0A2X2LGP4_SPHMU</name>
<evidence type="ECO:0000313" key="4">
    <source>
        <dbReference type="Proteomes" id="UP000251241"/>
    </source>
</evidence>
<gene>
    <name evidence="2" type="ORF">NCTC11343_04487</name>
    <name evidence="3" type="ORF">SPHINGO8BC_110012</name>
</gene>
<dbReference type="Proteomes" id="UP000432350">
    <property type="component" value="Unassembled WGS sequence"/>
</dbReference>
<reference evidence="2 4" key="1">
    <citation type="submission" date="2018-06" db="EMBL/GenBank/DDBJ databases">
        <authorList>
            <consortium name="Pathogen Informatics"/>
            <person name="Doyle S."/>
        </authorList>
    </citation>
    <scope>NUCLEOTIDE SEQUENCE [LARGE SCALE GENOMIC DNA]</scope>
    <source>
        <strain evidence="2 4">NCTC11343</strain>
    </source>
</reference>
<feature type="domain" description="DUF4377" evidence="1">
    <location>
        <begin position="48"/>
        <end position="121"/>
    </location>
</feature>